<keyword evidence="2" id="KW-1185">Reference proteome</keyword>
<sequence length="94" mass="11118">MEVEDMKAYVSTFERIWDKYGCTLMCNEWTDMYKCSVQHIWHYTKKYDKLLNHRDCFLEVGRCFWQGEECGVPILVDGQHGGGDRREKNSLSGN</sequence>
<evidence type="ECO:0000313" key="1">
    <source>
        <dbReference type="EMBL" id="MQL88421.1"/>
    </source>
</evidence>
<organism evidence="1 2">
    <name type="scientific">Colocasia esculenta</name>
    <name type="common">Wild taro</name>
    <name type="synonym">Arum esculentum</name>
    <dbReference type="NCBI Taxonomy" id="4460"/>
    <lineage>
        <taxon>Eukaryota</taxon>
        <taxon>Viridiplantae</taxon>
        <taxon>Streptophyta</taxon>
        <taxon>Embryophyta</taxon>
        <taxon>Tracheophyta</taxon>
        <taxon>Spermatophyta</taxon>
        <taxon>Magnoliopsida</taxon>
        <taxon>Liliopsida</taxon>
        <taxon>Araceae</taxon>
        <taxon>Aroideae</taxon>
        <taxon>Colocasieae</taxon>
        <taxon>Colocasia</taxon>
    </lineage>
</organism>
<evidence type="ECO:0000313" key="2">
    <source>
        <dbReference type="Proteomes" id="UP000652761"/>
    </source>
</evidence>
<accession>A0A843UXR7</accession>
<protein>
    <submittedName>
        <fullName evidence="1">Uncharacterized protein</fullName>
    </submittedName>
</protein>
<dbReference type="AlphaFoldDB" id="A0A843UXR7"/>
<dbReference type="Proteomes" id="UP000652761">
    <property type="component" value="Unassembled WGS sequence"/>
</dbReference>
<proteinExistence type="predicted"/>
<dbReference type="EMBL" id="NMUH01001055">
    <property type="protein sequence ID" value="MQL88421.1"/>
    <property type="molecule type" value="Genomic_DNA"/>
</dbReference>
<name>A0A843UXR7_COLES</name>
<comment type="caution">
    <text evidence="1">The sequence shown here is derived from an EMBL/GenBank/DDBJ whole genome shotgun (WGS) entry which is preliminary data.</text>
</comment>
<gene>
    <name evidence="1" type="ORF">Taro_020984</name>
</gene>
<reference evidence="1" key="1">
    <citation type="submission" date="2017-07" db="EMBL/GenBank/DDBJ databases">
        <title>Taro Niue Genome Assembly and Annotation.</title>
        <authorList>
            <person name="Atibalentja N."/>
            <person name="Keating K."/>
            <person name="Fields C.J."/>
        </authorList>
    </citation>
    <scope>NUCLEOTIDE SEQUENCE</scope>
    <source>
        <strain evidence="1">Niue_2</strain>
        <tissue evidence="1">Leaf</tissue>
    </source>
</reference>
<dbReference type="OrthoDB" id="1925573at2759"/>